<name>A0A2T1LZ72_9CHRO</name>
<dbReference type="Proteomes" id="UP000239001">
    <property type="component" value="Unassembled WGS sequence"/>
</dbReference>
<gene>
    <name evidence="1" type="ORF">C7H19_09155</name>
</gene>
<reference evidence="1 2" key="1">
    <citation type="submission" date="2018-03" db="EMBL/GenBank/DDBJ databases">
        <title>The ancient ancestry and fast evolution of plastids.</title>
        <authorList>
            <person name="Moore K.R."/>
            <person name="Magnabosco C."/>
            <person name="Momper L."/>
            <person name="Gold D.A."/>
            <person name="Bosak T."/>
            <person name="Fournier G.P."/>
        </authorList>
    </citation>
    <scope>NUCLEOTIDE SEQUENCE [LARGE SCALE GENOMIC DNA]</scope>
    <source>
        <strain evidence="1 2">CCALA 016</strain>
    </source>
</reference>
<evidence type="ECO:0000313" key="2">
    <source>
        <dbReference type="Proteomes" id="UP000239001"/>
    </source>
</evidence>
<dbReference type="PANTHER" id="PTHR34547:SF1">
    <property type="entry name" value="YACP-LIKE NYN DOMAIN PROTEIN"/>
    <property type="match status" value="1"/>
</dbReference>
<accession>A0A2T1LZ72</accession>
<sequence>MSTSSPCALLLVDGYNIIGSWSSLQKTRDQHGLEMARYELVEKLLNYTAHQGYKTQVVFDSYYQNTPGSQEDYSPNLSIYFTAFAQTADTYIEKTCASYYSRRAVPVASRLIVATSDQAQRITVQGYGAEWLSAKQLEADLDFIHLQIKRKQRPKNPAQGRFLVNSLDIKVQQRLAELRHGIKPDSKNF</sequence>
<dbReference type="RefSeq" id="WP_106456573.1">
    <property type="nucleotide sequence ID" value="NZ_PXOH01000007.1"/>
</dbReference>
<proteinExistence type="predicted"/>
<dbReference type="EMBL" id="PXOH01000007">
    <property type="protein sequence ID" value="PSF37709.1"/>
    <property type="molecule type" value="Genomic_DNA"/>
</dbReference>
<dbReference type="PANTHER" id="PTHR34547">
    <property type="entry name" value="YACP-LIKE NYN DOMAIN PROTEIN"/>
    <property type="match status" value="1"/>
</dbReference>
<dbReference type="CDD" id="cd10912">
    <property type="entry name" value="PIN_YacP-like"/>
    <property type="match status" value="1"/>
</dbReference>
<protein>
    <submittedName>
        <fullName evidence="1">RNA-binding protein</fullName>
    </submittedName>
</protein>
<dbReference type="InterPro" id="IPR010298">
    <property type="entry name" value="YacP-like"/>
</dbReference>
<comment type="caution">
    <text evidence="1">The sequence shown here is derived from an EMBL/GenBank/DDBJ whole genome shotgun (WGS) entry which is preliminary data.</text>
</comment>
<reference evidence="1 2" key="2">
    <citation type="submission" date="2018-03" db="EMBL/GenBank/DDBJ databases">
        <authorList>
            <person name="Keele B.F."/>
        </authorList>
    </citation>
    <scope>NUCLEOTIDE SEQUENCE [LARGE SCALE GENOMIC DNA]</scope>
    <source>
        <strain evidence="1 2">CCALA 016</strain>
    </source>
</reference>
<evidence type="ECO:0000313" key="1">
    <source>
        <dbReference type="EMBL" id="PSF37709.1"/>
    </source>
</evidence>
<dbReference type="OrthoDB" id="9792160at2"/>
<keyword evidence="2" id="KW-1185">Reference proteome</keyword>
<dbReference type="Pfam" id="PF05991">
    <property type="entry name" value="NYN_YacP"/>
    <property type="match status" value="1"/>
</dbReference>
<dbReference type="AlphaFoldDB" id="A0A2T1LZ72"/>
<organism evidence="1 2">
    <name type="scientific">Aphanothece hegewaldii CCALA 016</name>
    <dbReference type="NCBI Taxonomy" id="2107694"/>
    <lineage>
        <taxon>Bacteria</taxon>
        <taxon>Bacillati</taxon>
        <taxon>Cyanobacteriota</taxon>
        <taxon>Cyanophyceae</taxon>
        <taxon>Oscillatoriophycideae</taxon>
        <taxon>Chroococcales</taxon>
        <taxon>Aphanothecaceae</taxon>
        <taxon>Aphanothece</taxon>
    </lineage>
</organism>